<evidence type="ECO:0000256" key="1">
    <source>
        <dbReference type="ARBA" id="ARBA00005064"/>
    </source>
</evidence>
<dbReference type="FunFam" id="3.40.50.261:FF:000001">
    <property type="entry name" value="Succinate--CoA ligase [ADP-forming] subunit beta"/>
    <property type="match status" value="1"/>
</dbReference>
<evidence type="ECO:0000259" key="11">
    <source>
        <dbReference type="Pfam" id="PF08442"/>
    </source>
</evidence>
<dbReference type="GO" id="GO:0006104">
    <property type="term" value="P:succinyl-CoA metabolic process"/>
    <property type="evidence" value="ECO:0007669"/>
    <property type="project" value="TreeGrafter"/>
</dbReference>
<comment type="subunit">
    <text evidence="7">Heterodimer of an alpha and a beta subunit. The beta subunit determines specificity for GTP.</text>
</comment>
<keyword evidence="3 8" id="KW-0436">Ligase</keyword>
<comment type="catalytic activity">
    <reaction evidence="8">
        <text>succinate + ATP + CoA = succinyl-CoA + ADP + phosphate</text>
        <dbReference type="Rhea" id="RHEA:17661"/>
        <dbReference type="ChEBI" id="CHEBI:30031"/>
        <dbReference type="ChEBI" id="CHEBI:30616"/>
        <dbReference type="ChEBI" id="CHEBI:43474"/>
        <dbReference type="ChEBI" id="CHEBI:57287"/>
        <dbReference type="ChEBI" id="CHEBI:57292"/>
        <dbReference type="ChEBI" id="CHEBI:456216"/>
        <dbReference type="EC" id="6.2.1.5"/>
    </reaction>
</comment>
<keyword evidence="4 8" id="KW-0479">Metal-binding</keyword>
<evidence type="ECO:0000259" key="10">
    <source>
        <dbReference type="Pfam" id="PF00549"/>
    </source>
</evidence>
<protein>
    <recommendedName>
        <fullName evidence="8">Succinate--CoA ligase [ADP-forming] subunit beta, mitochondrial</fullName>
        <ecNumber evidence="8">6.2.1.5</ecNumber>
    </recommendedName>
    <alternativeName>
        <fullName evidence="8">Succinyl-CoA synthetase beta chain</fullName>
        <shortName evidence="8">SCS-beta</shortName>
    </alternativeName>
</protein>
<keyword evidence="2 8" id="KW-0816">Tricarboxylic acid cycle</keyword>
<evidence type="ECO:0000256" key="4">
    <source>
        <dbReference type="ARBA" id="ARBA00022723"/>
    </source>
</evidence>
<dbReference type="GO" id="GO:0005739">
    <property type="term" value="C:mitochondrion"/>
    <property type="evidence" value="ECO:0007669"/>
    <property type="project" value="UniProtKB-SubCell"/>
</dbReference>
<feature type="binding site" evidence="8">
    <location>
        <begin position="76"/>
        <end position="78"/>
    </location>
    <ligand>
        <name>ATP</name>
        <dbReference type="ChEBI" id="CHEBI:30616"/>
    </ligand>
</feature>
<dbReference type="PROSITE" id="PS01217">
    <property type="entry name" value="SUCCINYL_COA_LIG_3"/>
    <property type="match status" value="1"/>
</dbReference>
<accession>A0A0G4F164</accession>
<evidence type="ECO:0000256" key="6">
    <source>
        <dbReference type="ARBA" id="ARBA00022842"/>
    </source>
</evidence>
<dbReference type="UniPathway" id="UPA00223">
    <property type="reaction ID" value="UER00999"/>
</dbReference>
<dbReference type="InterPro" id="IPR005811">
    <property type="entry name" value="SUCC_ACL_C"/>
</dbReference>
<keyword evidence="6 8" id="KW-0460">Magnesium</keyword>
<dbReference type="GO" id="GO:0005524">
    <property type="term" value="F:ATP binding"/>
    <property type="evidence" value="ECO:0007669"/>
    <property type="project" value="UniProtKB-UniRule"/>
</dbReference>
<dbReference type="NCBIfam" id="NF001913">
    <property type="entry name" value="PRK00696.1"/>
    <property type="match status" value="1"/>
</dbReference>
<comment type="cofactor">
    <cofactor evidence="8">
        <name>Mg(2+)</name>
        <dbReference type="ChEBI" id="CHEBI:18420"/>
    </cofactor>
    <text evidence="8">Binds 1 Mg(2+) ion per subunit.</text>
</comment>
<dbReference type="EC" id="6.2.1.5" evidence="8"/>
<keyword evidence="8" id="KW-0496">Mitochondrion</keyword>
<evidence type="ECO:0000256" key="7">
    <source>
        <dbReference type="ARBA" id="ARBA00063570"/>
    </source>
</evidence>
<reference evidence="12" key="1">
    <citation type="submission" date="2014-11" db="EMBL/GenBank/DDBJ databases">
        <authorList>
            <person name="Otto D Thomas"/>
            <person name="Naeem Raeece"/>
        </authorList>
    </citation>
    <scope>NUCLEOTIDE SEQUENCE</scope>
</reference>
<gene>
    <name evidence="12" type="ORF">Cvel_14620</name>
</gene>
<evidence type="ECO:0000313" key="12">
    <source>
        <dbReference type="EMBL" id="CEM05443.1"/>
    </source>
</evidence>
<dbReference type="PIRSF" id="PIRSF001554">
    <property type="entry name" value="SucCS_beta"/>
    <property type="match status" value="1"/>
</dbReference>
<comment type="pathway">
    <text evidence="1 8">Carbohydrate metabolism; tricarboxylic acid cycle; succinate from succinyl-CoA (ligase route): step 1/1.</text>
</comment>
<feature type="binding site" evidence="8">
    <location>
        <position position="137"/>
    </location>
    <ligand>
        <name>ATP</name>
        <dbReference type="ChEBI" id="CHEBI:30616"/>
    </ligand>
</feature>
<evidence type="ECO:0000256" key="3">
    <source>
        <dbReference type="ARBA" id="ARBA00022598"/>
    </source>
</evidence>
<dbReference type="Gene3D" id="3.30.1490.20">
    <property type="entry name" value="ATP-grasp fold, A domain"/>
    <property type="match status" value="1"/>
</dbReference>
<dbReference type="GO" id="GO:0000287">
    <property type="term" value="F:magnesium ion binding"/>
    <property type="evidence" value="ECO:0007669"/>
    <property type="project" value="UniProtKB-UniRule"/>
</dbReference>
<dbReference type="Pfam" id="PF00549">
    <property type="entry name" value="Ligase_CoA"/>
    <property type="match status" value="1"/>
</dbReference>
<dbReference type="InterPro" id="IPR013650">
    <property type="entry name" value="ATP-grasp_succ-CoA_synth-type"/>
</dbReference>
<dbReference type="PANTHER" id="PTHR11815:SF10">
    <property type="entry name" value="SUCCINATE--COA LIGASE [GDP-FORMING] SUBUNIT BETA, MITOCHONDRIAL"/>
    <property type="match status" value="1"/>
</dbReference>
<dbReference type="NCBIfam" id="TIGR01016">
    <property type="entry name" value="sucCoAbeta"/>
    <property type="match status" value="1"/>
</dbReference>
<feature type="domain" description="ATP-citrate synthase/succinyl-CoA ligase C-terminal" evidence="10">
    <location>
        <begin position="293"/>
        <end position="412"/>
    </location>
</feature>
<feature type="binding site" evidence="8">
    <location>
        <position position="230"/>
    </location>
    <ligand>
        <name>Mg(2+)</name>
        <dbReference type="ChEBI" id="CHEBI:18420"/>
    </ligand>
</feature>
<dbReference type="GO" id="GO:0004775">
    <property type="term" value="F:succinate-CoA ligase (ADP-forming) activity"/>
    <property type="evidence" value="ECO:0007669"/>
    <property type="project" value="UniProtKB-UniRule"/>
</dbReference>
<dbReference type="FunFam" id="3.30.470.20:FF:000002">
    <property type="entry name" value="Succinate--CoA ligase [ADP-forming] subunit beta"/>
    <property type="match status" value="1"/>
</dbReference>
<evidence type="ECO:0000256" key="5">
    <source>
        <dbReference type="ARBA" id="ARBA00022741"/>
    </source>
</evidence>
<evidence type="ECO:0000256" key="9">
    <source>
        <dbReference type="RuleBase" id="RU361258"/>
    </source>
</evidence>
<feature type="binding site" evidence="8">
    <location>
        <position position="244"/>
    </location>
    <ligand>
        <name>Mg(2+)</name>
        <dbReference type="ChEBI" id="CHEBI:18420"/>
    </ligand>
</feature>
<dbReference type="GO" id="GO:0006099">
    <property type="term" value="P:tricarboxylic acid cycle"/>
    <property type="evidence" value="ECO:0007669"/>
    <property type="project" value="UniProtKB-UniRule"/>
</dbReference>
<dbReference type="Gene3D" id="3.40.50.261">
    <property type="entry name" value="Succinyl-CoA synthetase domains"/>
    <property type="match status" value="1"/>
</dbReference>
<dbReference type="Pfam" id="PF08442">
    <property type="entry name" value="ATP-grasp_2"/>
    <property type="match status" value="1"/>
</dbReference>
<dbReference type="SUPFAM" id="SSF56059">
    <property type="entry name" value="Glutathione synthetase ATP-binding domain-like"/>
    <property type="match status" value="1"/>
</dbReference>
<comment type="function">
    <text evidence="8">Succinyl-CoA synthetase functions in the citric acid cycle (TCA), coupling the hydrolysis of succinyl-CoA to the synthesis of ATP and thus represents the only step of substrate-level phosphorylation in the TCA. The beta subunit provides nucleotide specificity of the enzyme and binds the substrate succinate, while the binding sites for coenzyme A and phosphate are found in the alpha subunit.</text>
</comment>
<dbReference type="SUPFAM" id="SSF52210">
    <property type="entry name" value="Succinyl-CoA synthetase domains"/>
    <property type="match status" value="1"/>
</dbReference>
<feature type="binding site" evidence="8">
    <location>
        <position position="295"/>
    </location>
    <ligand>
        <name>substrate</name>
        <note>ligand shared with subunit alpha</note>
    </ligand>
</feature>
<feature type="domain" description="ATP-grasp fold succinyl-CoA synthetase-type" evidence="11">
    <location>
        <begin position="22"/>
        <end position="233"/>
    </location>
</feature>
<dbReference type="VEuPathDB" id="CryptoDB:Cvel_14620"/>
<dbReference type="InterPro" id="IPR017866">
    <property type="entry name" value="Succ-CoA_synthase_bsu_CS"/>
</dbReference>
<dbReference type="Gene3D" id="3.30.470.20">
    <property type="entry name" value="ATP-grasp fold, B domain"/>
    <property type="match status" value="1"/>
</dbReference>
<dbReference type="EMBL" id="CDMZ01000051">
    <property type="protein sequence ID" value="CEM05443.1"/>
    <property type="molecule type" value="Genomic_DNA"/>
</dbReference>
<comment type="similarity">
    <text evidence="8 9">Belongs to the succinate/malate CoA ligase beta subunit family.</text>
</comment>
<name>A0A0G4F164_9ALVE</name>
<dbReference type="PANTHER" id="PTHR11815">
    <property type="entry name" value="SUCCINYL-COA SYNTHETASE BETA CHAIN"/>
    <property type="match status" value="1"/>
</dbReference>
<keyword evidence="5 8" id="KW-0547">Nucleotide-binding</keyword>
<dbReference type="AlphaFoldDB" id="A0A0G4F164"/>
<feature type="binding site" evidence="8">
    <location>
        <begin position="352"/>
        <end position="354"/>
    </location>
    <ligand>
        <name>substrate</name>
        <note>ligand shared with subunit alpha</note>
    </ligand>
</feature>
<comment type="subcellular location">
    <subcellularLocation>
        <location evidence="8">Mitochondrion</location>
    </subcellularLocation>
</comment>
<evidence type="ECO:0000256" key="8">
    <source>
        <dbReference type="HAMAP-Rule" id="MF_03219"/>
    </source>
</evidence>
<evidence type="ECO:0000256" key="2">
    <source>
        <dbReference type="ARBA" id="ARBA00022532"/>
    </source>
</evidence>
<sequence length="417" mass="44536">MFAVRRQAAPAFFALQARRFLNLHEYQSKALLGKFGLNVQKGAVAANATEARQVAERLKTEGAKDLILKSQILAGGRGKGTLSSGLKGGVKICATPDEVEGFAKQMVGYKLITHQTGPEGQNVNKVLVHEGVDIVKELYLAIVLDRKYGGPVLIASKEGGMDIEEVAEKNPDAIHLFPVDIVNGMDKSTGLKVADALGFTSEAQKNEVAAQVEKLYKLFCDTDAVQVEINPFALTDTGDVYCVDAKINFDDNAAFRQRELFDQEDEDTKDPREAAAEKHALNYIGLDGNIGCLVNGAGLAMATMDIIQLHGGTPANFLDVGGSANKDQVAEAFRILQGDPQVKAILVNIFGGIMKCDTIASGILAAAQAVELKLPLVVRLNGTNVDLGRKILAESDVKCQVIDDLDEAAKAAVATLS</sequence>
<dbReference type="InterPro" id="IPR016102">
    <property type="entry name" value="Succinyl-CoA_synth-like"/>
</dbReference>
<dbReference type="GO" id="GO:0042709">
    <property type="term" value="C:succinate-CoA ligase complex"/>
    <property type="evidence" value="ECO:0007669"/>
    <property type="project" value="TreeGrafter"/>
</dbReference>
<dbReference type="FunFam" id="3.30.1490.20:FF:000004">
    <property type="entry name" value="Succinate--CoA ligase [ADP-forming] subunit beta, mitochondrial"/>
    <property type="match status" value="1"/>
</dbReference>
<dbReference type="InterPro" id="IPR005809">
    <property type="entry name" value="Succ_CoA_ligase-like_bsu"/>
</dbReference>
<keyword evidence="8" id="KW-0067">ATP-binding</keyword>
<proteinExistence type="inferred from homology"/>
<feature type="binding site" evidence="8">
    <location>
        <position position="69"/>
    </location>
    <ligand>
        <name>ATP</name>
        <dbReference type="ChEBI" id="CHEBI:30616"/>
    </ligand>
</feature>
<dbReference type="HAMAP" id="MF_00558">
    <property type="entry name" value="Succ_CoA_beta"/>
    <property type="match status" value="1"/>
</dbReference>
<dbReference type="PhylomeDB" id="A0A0G4F164"/>
<organism evidence="12">
    <name type="scientific">Chromera velia CCMP2878</name>
    <dbReference type="NCBI Taxonomy" id="1169474"/>
    <lineage>
        <taxon>Eukaryota</taxon>
        <taxon>Sar</taxon>
        <taxon>Alveolata</taxon>
        <taxon>Colpodellida</taxon>
        <taxon>Chromeraceae</taxon>
        <taxon>Chromera</taxon>
    </lineage>
</organism>
<dbReference type="InterPro" id="IPR013815">
    <property type="entry name" value="ATP_grasp_subdomain_1"/>
</dbReference>